<dbReference type="InterPro" id="IPR000917">
    <property type="entry name" value="Sulfatase_N"/>
</dbReference>
<evidence type="ECO:0000256" key="2">
    <source>
        <dbReference type="ARBA" id="ARBA00022723"/>
    </source>
</evidence>
<dbReference type="KEGG" id="caa:Caka_0038"/>
<organism evidence="7 8">
    <name type="scientific">Coraliomargarita akajimensis (strain DSM 45221 / IAM 15411 / JCM 23193 / KCTC 12865 / 04OKA010-24)</name>
    <dbReference type="NCBI Taxonomy" id="583355"/>
    <lineage>
        <taxon>Bacteria</taxon>
        <taxon>Pseudomonadati</taxon>
        <taxon>Verrucomicrobiota</taxon>
        <taxon>Opitutia</taxon>
        <taxon>Puniceicoccales</taxon>
        <taxon>Coraliomargaritaceae</taxon>
        <taxon>Coraliomargarita</taxon>
    </lineage>
</organism>
<feature type="signal peptide" evidence="5">
    <location>
        <begin position="1"/>
        <end position="22"/>
    </location>
</feature>
<dbReference type="Gene3D" id="3.30.1120.10">
    <property type="match status" value="1"/>
</dbReference>
<dbReference type="InterPro" id="IPR017850">
    <property type="entry name" value="Alkaline_phosphatase_core_sf"/>
</dbReference>
<dbReference type="EMBL" id="CP001998">
    <property type="protein sequence ID" value="ADE53067.1"/>
    <property type="molecule type" value="Genomic_DNA"/>
</dbReference>
<dbReference type="InterPro" id="IPR050738">
    <property type="entry name" value="Sulfatase"/>
</dbReference>
<reference evidence="7 8" key="1">
    <citation type="journal article" date="2010" name="Stand. Genomic Sci.">
        <title>Complete genome sequence of Coraliomargarita akajimensis type strain (04OKA010-24).</title>
        <authorList>
            <person name="Mavromatis K."/>
            <person name="Abt B."/>
            <person name="Brambilla E."/>
            <person name="Lapidus A."/>
            <person name="Copeland A."/>
            <person name="Deshpande S."/>
            <person name="Nolan M."/>
            <person name="Lucas S."/>
            <person name="Tice H."/>
            <person name="Cheng J.F."/>
            <person name="Han C."/>
            <person name="Detter J.C."/>
            <person name="Woyke T."/>
            <person name="Goodwin L."/>
            <person name="Pitluck S."/>
            <person name="Held B."/>
            <person name="Brettin T."/>
            <person name="Tapia R."/>
            <person name="Ivanova N."/>
            <person name="Mikhailova N."/>
            <person name="Pati A."/>
            <person name="Liolios K."/>
            <person name="Chen A."/>
            <person name="Palaniappan K."/>
            <person name="Land M."/>
            <person name="Hauser L."/>
            <person name="Chang Y.J."/>
            <person name="Jeffries C.D."/>
            <person name="Rohde M."/>
            <person name="Goker M."/>
            <person name="Bristow J."/>
            <person name="Eisen J.A."/>
            <person name="Markowitz V."/>
            <person name="Hugenholtz P."/>
            <person name="Klenk H.P."/>
            <person name="Kyrpides N.C."/>
        </authorList>
    </citation>
    <scope>NUCLEOTIDE SEQUENCE [LARGE SCALE GENOMIC DNA]</scope>
    <source>
        <strain evidence="8">DSM 45221 / IAM 15411 / JCM 23193 / KCTC 12865</strain>
    </source>
</reference>
<dbReference type="PANTHER" id="PTHR42693:SF53">
    <property type="entry name" value="ENDO-4-O-SULFATASE"/>
    <property type="match status" value="1"/>
</dbReference>
<dbReference type="PROSITE" id="PS00149">
    <property type="entry name" value="SULFATASE_2"/>
    <property type="match status" value="1"/>
</dbReference>
<keyword evidence="2" id="KW-0479">Metal-binding</keyword>
<evidence type="ECO:0000256" key="3">
    <source>
        <dbReference type="ARBA" id="ARBA00022801"/>
    </source>
</evidence>
<keyword evidence="5" id="KW-0732">Signal</keyword>
<evidence type="ECO:0000256" key="1">
    <source>
        <dbReference type="ARBA" id="ARBA00008779"/>
    </source>
</evidence>
<dbReference type="CDD" id="cd16143">
    <property type="entry name" value="ARS_like"/>
    <property type="match status" value="1"/>
</dbReference>
<comment type="similarity">
    <text evidence="1">Belongs to the sulfatase family.</text>
</comment>
<evidence type="ECO:0000313" key="8">
    <source>
        <dbReference type="Proteomes" id="UP000000925"/>
    </source>
</evidence>
<evidence type="ECO:0000256" key="4">
    <source>
        <dbReference type="ARBA" id="ARBA00022837"/>
    </source>
</evidence>
<dbReference type="PANTHER" id="PTHR42693">
    <property type="entry name" value="ARYLSULFATASE FAMILY MEMBER"/>
    <property type="match status" value="1"/>
</dbReference>
<dbReference type="InterPro" id="IPR024607">
    <property type="entry name" value="Sulfatase_CS"/>
</dbReference>
<dbReference type="GO" id="GO:0004065">
    <property type="term" value="F:arylsulfatase activity"/>
    <property type="evidence" value="ECO:0007669"/>
    <property type="project" value="TreeGrafter"/>
</dbReference>
<accession>D5EKI6</accession>
<dbReference type="eggNOG" id="COG3119">
    <property type="taxonomic scope" value="Bacteria"/>
</dbReference>
<evidence type="ECO:0000259" key="6">
    <source>
        <dbReference type="Pfam" id="PF00884"/>
    </source>
</evidence>
<dbReference type="Proteomes" id="UP000000925">
    <property type="component" value="Chromosome"/>
</dbReference>
<dbReference type="HOGENOM" id="CLU_337934_0_0_0"/>
<feature type="domain" description="Sulfatase N-terminal" evidence="6">
    <location>
        <begin position="25"/>
        <end position="396"/>
    </location>
</feature>
<dbReference type="Gene3D" id="3.40.720.10">
    <property type="entry name" value="Alkaline Phosphatase, subunit A"/>
    <property type="match status" value="1"/>
</dbReference>
<feature type="chain" id="PRO_5003070747" evidence="5">
    <location>
        <begin position="23"/>
        <end position="842"/>
    </location>
</feature>
<gene>
    <name evidence="7" type="ordered locus">Caka_0038</name>
</gene>
<protein>
    <submittedName>
        <fullName evidence="7">Sulfatase</fullName>
    </submittedName>
</protein>
<proteinExistence type="inferred from homology"/>
<evidence type="ECO:0000256" key="5">
    <source>
        <dbReference type="SAM" id="SignalP"/>
    </source>
</evidence>
<dbReference type="Pfam" id="PF00884">
    <property type="entry name" value="Sulfatase"/>
    <property type="match status" value="1"/>
</dbReference>
<dbReference type="GO" id="GO:0046872">
    <property type="term" value="F:metal ion binding"/>
    <property type="evidence" value="ECO:0007669"/>
    <property type="project" value="UniProtKB-KW"/>
</dbReference>
<keyword evidence="4" id="KW-0106">Calcium</keyword>
<dbReference type="AlphaFoldDB" id="D5EKI6"/>
<name>D5EKI6_CORAD</name>
<dbReference type="STRING" id="583355.Caka_0038"/>
<evidence type="ECO:0000313" key="7">
    <source>
        <dbReference type="EMBL" id="ADE53067.1"/>
    </source>
</evidence>
<sequence length="842" mass="91048">MRRPYLVVVGALACAWSSVLLATRPNIVVIVADDVGLGDIGRDHTERTGNAPLAPTPTLDALANEGMWFTDAHSPASLCAPSRYAFMSGNYNFRSYSPGGVWGAYSLNAINPADATLGRVVQSVGYTTGFVGKWHLGGDFYATGTTSISRRSDSNATPQQVDLNTWIDRGPQALGFEYDFTLSTGVQGPVYVAHENGAWYALGHDSELIDYDASSASDPNFVSDKGPGIGDSNWDARTLNMLLANKAAGFITDSAADGEPFMLYYCSPAVHLPHTPPTSIDGEPIAGTTPSSHTDMNRVLDLEVKQMVDALKSAGVYENTLIIFTSDNGGLAYFSADTSAGHDSSGGYRGGKNSEYEGGHRVPFIAVWPGVIPANSRCDSMINGTDLLATIAAVAGASFSDDQAKDSHNILPVLIGDMDYEPRSELVLQSGTGNNLILRQGPWKLIIDSTKGHNNLSKADTTAAHLFNLDDDPKESNDLINNAAYSSRVSLMYERYWAIRESTARTAPSSGMVEGFERLIDEDFSLLNINELIDTNQPIEDADYDSGLRVHNHIKGTVTTNASFGDGHVLQLTTGTNPTGGWGGVSAENNPIPVSLEIGDEVTLSFDMLVQALPDGGTQYIDLALRMTGATDIERAFTEYTEADIGTVVQVSWTTVVDADMANATDLSIWIPTEGHQDNYSSSGPNGNGTQVEVMQLDNIRLDIGSELRGYSKFEELHSLVGGKTDDDDKDSLMNVEEYVFGLDPLVADRPQTQLAEIQSINGDDYFTYTYQRNRSSVDHSAIRAWYTTDLSHGVWQLGHTVEHSVINHPVDSELEVVTLRSLHPVGTDGMEFMRLEILTSP</sequence>
<dbReference type="RefSeq" id="WP_013041793.1">
    <property type="nucleotide sequence ID" value="NC_014008.1"/>
</dbReference>
<dbReference type="SUPFAM" id="SSF53649">
    <property type="entry name" value="Alkaline phosphatase-like"/>
    <property type="match status" value="1"/>
</dbReference>
<keyword evidence="3" id="KW-0378">Hydrolase</keyword>
<dbReference type="OrthoDB" id="9783154at2"/>
<keyword evidence="8" id="KW-1185">Reference proteome</keyword>